<reference evidence="1 2" key="1">
    <citation type="journal article" date="2014" name="Nature">
        <title>The genome of the recently domesticated crop plant sugar beet (Beta vulgaris).</title>
        <authorList>
            <person name="Dohm J.C."/>
            <person name="Minoche A.E."/>
            <person name="Holtgrawe D."/>
            <person name="Capella-Gutierrez S."/>
            <person name="Zakrzewski F."/>
            <person name="Tafer H."/>
            <person name="Rupp O."/>
            <person name="Sorensen T.R."/>
            <person name="Stracke R."/>
            <person name="Reinhardt R."/>
            <person name="Goesmann A."/>
            <person name="Kraft T."/>
            <person name="Schulz B."/>
            <person name="Stadler P.F."/>
            <person name="Schmidt T."/>
            <person name="Gabaldon T."/>
            <person name="Lehrach H."/>
            <person name="Weisshaar B."/>
            <person name="Himmelbauer H."/>
        </authorList>
    </citation>
    <scope>NUCLEOTIDE SEQUENCE [LARGE SCALE GENOMIC DNA]</scope>
    <source>
        <tissue evidence="1">Taproot</tissue>
    </source>
</reference>
<dbReference type="AlphaFoldDB" id="A0A0J8BC71"/>
<dbReference type="Proteomes" id="UP000035740">
    <property type="component" value="Unassembled WGS sequence"/>
</dbReference>
<dbReference type="EMBL" id="KQ090298">
    <property type="protein sequence ID" value="KMS97663.1"/>
    <property type="molecule type" value="Genomic_DNA"/>
</dbReference>
<evidence type="ECO:0000313" key="1">
    <source>
        <dbReference type="EMBL" id="KMS97663.1"/>
    </source>
</evidence>
<name>A0A0J8BC71_BETVV</name>
<proteinExistence type="predicted"/>
<organism evidence="1 2">
    <name type="scientific">Beta vulgaris subsp. vulgaris</name>
    <name type="common">Beet</name>
    <dbReference type="NCBI Taxonomy" id="3555"/>
    <lineage>
        <taxon>Eukaryota</taxon>
        <taxon>Viridiplantae</taxon>
        <taxon>Streptophyta</taxon>
        <taxon>Embryophyta</taxon>
        <taxon>Tracheophyta</taxon>
        <taxon>Spermatophyta</taxon>
        <taxon>Magnoliopsida</taxon>
        <taxon>eudicotyledons</taxon>
        <taxon>Gunneridae</taxon>
        <taxon>Pentapetalae</taxon>
        <taxon>Caryophyllales</taxon>
        <taxon>Chenopodiaceae</taxon>
        <taxon>Betoideae</taxon>
        <taxon>Beta</taxon>
    </lineage>
</organism>
<protein>
    <submittedName>
        <fullName evidence="1">Uncharacterized protein</fullName>
    </submittedName>
</protein>
<sequence length="48" mass="5226">MEMGSNQEKNTLILVTDPPKVDEKFFRGSAMTKHVAYAAISYTSCAGS</sequence>
<dbReference type="Gramene" id="KMS97663">
    <property type="protein sequence ID" value="KMS97663"/>
    <property type="gene ID" value="BVRB_5g124930"/>
</dbReference>
<accession>A0A0J8BC71</accession>
<gene>
    <name evidence="1" type="ORF">BVRB_5g124930</name>
</gene>
<keyword evidence="2" id="KW-1185">Reference proteome</keyword>
<dbReference type="OrthoDB" id="1744081at2759"/>
<evidence type="ECO:0000313" key="2">
    <source>
        <dbReference type="Proteomes" id="UP000035740"/>
    </source>
</evidence>